<evidence type="ECO:0000256" key="1">
    <source>
        <dbReference type="SAM" id="Coils"/>
    </source>
</evidence>
<proteinExistence type="predicted"/>
<evidence type="ECO:0000313" key="4">
    <source>
        <dbReference type="Proteomes" id="UP000197138"/>
    </source>
</evidence>
<protein>
    <submittedName>
        <fullName evidence="3">Uncharacterized protein</fullName>
    </submittedName>
</protein>
<reference evidence="4" key="1">
    <citation type="journal article" date="2017" name="Plant J.">
        <title>The pomegranate (Punica granatum L.) genome and the genomics of punicalagin biosynthesis.</title>
        <authorList>
            <person name="Qin G."/>
            <person name="Xu C."/>
            <person name="Ming R."/>
            <person name="Tang H."/>
            <person name="Guyot R."/>
            <person name="Kramer E.M."/>
            <person name="Hu Y."/>
            <person name="Yi X."/>
            <person name="Qi Y."/>
            <person name="Xu X."/>
            <person name="Gao Z."/>
            <person name="Pan H."/>
            <person name="Jian J."/>
            <person name="Tian Y."/>
            <person name="Yue Z."/>
            <person name="Xu Y."/>
        </authorList>
    </citation>
    <scope>NUCLEOTIDE SEQUENCE [LARGE SCALE GENOMIC DNA]</scope>
    <source>
        <strain evidence="4">cv. Dabenzi</strain>
    </source>
</reference>
<feature type="region of interest" description="Disordered" evidence="2">
    <location>
        <begin position="363"/>
        <end position="382"/>
    </location>
</feature>
<dbReference type="AlphaFoldDB" id="A0A218Y361"/>
<name>A0A218Y361_PUNGR</name>
<keyword evidence="1" id="KW-0175">Coiled coil</keyword>
<dbReference type="PANTHER" id="PTHR36386:SF1">
    <property type="entry name" value="OS06G0683900 PROTEIN"/>
    <property type="match status" value="1"/>
</dbReference>
<dbReference type="PANTHER" id="PTHR36386">
    <property type="entry name" value="OS06G0683900 PROTEIN"/>
    <property type="match status" value="1"/>
</dbReference>
<accession>A0A218Y361</accession>
<feature type="compositionally biased region" description="Basic and acidic residues" evidence="2">
    <location>
        <begin position="321"/>
        <end position="337"/>
    </location>
</feature>
<feature type="region of interest" description="Disordered" evidence="2">
    <location>
        <begin position="238"/>
        <end position="350"/>
    </location>
</feature>
<evidence type="ECO:0000313" key="3">
    <source>
        <dbReference type="EMBL" id="OWM90992.1"/>
    </source>
</evidence>
<dbReference type="Proteomes" id="UP000197138">
    <property type="component" value="Unassembled WGS sequence"/>
</dbReference>
<dbReference type="EMBL" id="MTKT01000420">
    <property type="protein sequence ID" value="OWM90992.1"/>
    <property type="molecule type" value="Genomic_DNA"/>
</dbReference>
<gene>
    <name evidence="3" type="ORF">CDL15_Pgr023325</name>
</gene>
<feature type="compositionally biased region" description="Polar residues" evidence="2">
    <location>
        <begin position="241"/>
        <end position="267"/>
    </location>
</feature>
<comment type="caution">
    <text evidence="3">The sequence shown here is derived from an EMBL/GenBank/DDBJ whole genome shotgun (WGS) entry which is preliminary data.</text>
</comment>
<feature type="region of interest" description="Disordered" evidence="2">
    <location>
        <begin position="135"/>
        <end position="213"/>
    </location>
</feature>
<evidence type="ECO:0000256" key="2">
    <source>
        <dbReference type="SAM" id="MobiDB-lite"/>
    </source>
</evidence>
<sequence length="449" mass="50054">MSVLQYPDAFDAPDLQVWNNAAFDHGESEPLTWASSNPDCVNLTLSLESDDCSKENRSPSGPVGNSQVRLLNLNLNLPLEPGSASPSTVLKGIKWKDPQEEKVQSGRDIDAEIEEIEREISRLSTRLEVLRIEKAEQNPKTTEPPRGRVVPAKFMEQKQGNRSSQEEKKIDGAPLSSTKPKINRRGVSLGPGEIASAVKTRPSNKPEVTPVMSVQSRRKSCFWKLQEIDELKVTKERRKSLSLTVSPKTQKTVSKTQPQKQAVTTVGSKRATKKEEGVISAIQPKRLFKEGEKSAKKPAKLGRVVPSRYNQITISAARKRSFPENDKEEADRSDKRRASQGTTVEGKAKKRWEIPREVVLYKSDEAEEDKKKANKSSSETPLSAVRINEVLPKIRIARGFVNESPRDSGPAKRAAELVGRRNYFVQGEEDTGQTQFCQALSFLGDVEEE</sequence>
<feature type="coiled-coil region" evidence="1">
    <location>
        <begin position="106"/>
        <end position="133"/>
    </location>
</feature>
<organism evidence="3 4">
    <name type="scientific">Punica granatum</name>
    <name type="common">Pomegranate</name>
    <dbReference type="NCBI Taxonomy" id="22663"/>
    <lineage>
        <taxon>Eukaryota</taxon>
        <taxon>Viridiplantae</taxon>
        <taxon>Streptophyta</taxon>
        <taxon>Embryophyta</taxon>
        <taxon>Tracheophyta</taxon>
        <taxon>Spermatophyta</taxon>
        <taxon>Magnoliopsida</taxon>
        <taxon>eudicotyledons</taxon>
        <taxon>Gunneridae</taxon>
        <taxon>Pentapetalae</taxon>
        <taxon>rosids</taxon>
        <taxon>malvids</taxon>
        <taxon>Myrtales</taxon>
        <taxon>Lythraceae</taxon>
        <taxon>Punica</taxon>
    </lineage>
</organism>